<dbReference type="EMBL" id="CP101527">
    <property type="protein sequence ID" value="UZW74830.1"/>
    <property type="molecule type" value="Genomic_DNA"/>
</dbReference>
<name>A0A9E8HI86_9ALTE</name>
<dbReference type="Pfam" id="PF25873">
    <property type="entry name" value="WHD_MalT"/>
    <property type="match status" value="1"/>
</dbReference>
<keyword evidence="6" id="KW-1185">Reference proteome</keyword>
<feature type="domain" description="HTH luxR-type" evidence="4">
    <location>
        <begin position="860"/>
        <end position="925"/>
    </location>
</feature>
<dbReference type="PROSITE" id="PS00622">
    <property type="entry name" value="HTH_LUXR_1"/>
    <property type="match status" value="1"/>
</dbReference>
<proteinExistence type="predicted"/>
<dbReference type="CDD" id="cd06170">
    <property type="entry name" value="LuxR_C_like"/>
    <property type="match status" value="1"/>
</dbReference>
<dbReference type="PANTHER" id="PTHR44688">
    <property type="entry name" value="DNA-BINDING TRANSCRIPTIONAL ACTIVATOR DEVR_DOSR"/>
    <property type="match status" value="1"/>
</dbReference>
<dbReference type="PRINTS" id="PR00038">
    <property type="entry name" value="HTHLUXR"/>
</dbReference>
<dbReference type="InterPro" id="IPR036388">
    <property type="entry name" value="WH-like_DNA-bd_sf"/>
</dbReference>
<sequence length="927" mass="105416">MLLTTKVRSPGVPPQTLPRIELERQLLQFSTHKVILVSAPAGYGKTTLAVKFLKSISVRYAWYSLDRSDNNPLTFWPYFIQSLKRLDINLGKKSLALLNSESKDDRHAAIVQLLEDLNNFQARYLSGEHAIIVLDDFQDIWDADLLEEVNFFIEYLPDNIHLMITSRSTPPLHIAKRSARGELLLLVKEQLCLSDEEATDFVSRKSNKALSEVLIREVISAADGWLGALQILCSHLSVQQQLPDQNTLSCLADTTLIKSYIDHEVLNTLEAECHRLLVKISPLPRFSEQMIYDVFGASRGKAWLKTLIDLNLIFAVQDEEGSWYSVHALIRERLIRLSRKLEIDSDLSDPLFKWLMERSQWSDIFEFAILTENWVWASRVALSSLKDITRSGQYQMVQSLMVRFPREVLDSMPKLSLFEVWADFQRLGHDHAKFKLQKLKLLTEKLSTDLVHCWPEYGIESKDDLDTLSEVIFVFEFQFKLLSEGPTRDLSIISRVTQYAQKHQSFSNWCWNGLGANAFLGGFIDEAIESLTKAYYQSQASNDGICLLASLACLGPSLIFSGEVTRVLLLCDETEQWCQQQGYDAMGLYSVVDRVRVLAYCELNKLEQASHHCNLMNQSLRFVDPLHKLYHTWAEVLLTLGSENQRCRRLVESLDKQFKSHYLNWHLGIPDPALLICILDVQDGQPKGIVKWAKAFSKRLKASLSSTPHASSQQFTFEMLVFCRFLLETGKNPTKEIGFLIDTAKTRGNLFLQLKAELLLAVYCYRKRDAEQALTILASVIAVADEKNMIGTVLGEDQLLASLKSDKAFLERLNHRLKSDDRHVGQNVTLRHLLDGNKGYAQAQRARQSNAPSQDLKIQSAHHFTALTKRELEVLSQLVTGLSNEQVGEALNISTTTVKTHVANVYSKLHVKNRTQAISMAREAGWV</sequence>
<dbReference type="RefSeq" id="WP_251810257.1">
    <property type="nucleotide sequence ID" value="NZ_CP101527.1"/>
</dbReference>
<dbReference type="PROSITE" id="PS50043">
    <property type="entry name" value="HTH_LUXR_2"/>
    <property type="match status" value="1"/>
</dbReference>
<keyword evidence="2" id="KW-0238">DNA-binding</keyword>
<keyword evidence="3" id="KW-0804">Transcription</keyword>
<reference evidence="5" key="1">
    <citation type="submission" date="2022-07" db="EMBL/GenBank/DDBJ databases">
        <title>Alkalimarinus sp. nov., isolated from gut of a Alitta virens.</title>
        <authorList>
            <person name="Yang A.I."/>
            <person name="Shin N.-R."/>
        </authorList>
    </citation>
    <scope>NUCLEOTIDE SEQUENCE</scope>
    <source>
        <strain evidence="5">FA028</strain>
    </source>
</reference>
<dbReference type="InterPro" id="IPR011990">
    <property type="entry name" value="TPR-like_helical_dom_sf"/>
</dbReference>
<dbReference type="Gene3D" id="3.40.50.300">
    <property type="entry name" value="P-loop containing nucleotide triphosphate hydrolases"/>
    <property type="match status" value="1"/>
</dbReference>
<dbReference type="Gene3D" id="1.10.10.10">
    <property type="entry name" value="Winged helix-like DNA-binding domain superfamily/Winged helix DNA-binding domain"/>
    <property type="match status" value="1"/>
</dbReference>
<dbReference type="InterPro" id="IPR016032">
    <property type="entry name" value="Sig_transdc_resp-reg_C-effctor"/>
</dbReference>
<dbReference type="SUPFAM" id="SSF48452">
    <property type="entry name" value="TPR-like"/>
    <property type="match status" value="1"/>
</dbReference>
<dbReference type="SMART" id="SM00421">
    <property type="entry name" value="HTH_LUXR"/>
    <property type="match status" value="1"/>
</dbReference>
<dbReference type="GO" id="GO:0003677">
    <property type="term" value="F:DNA binding"/>
    <property type="evidence" value="ECO:0007669"/>
    <property type="project" value="UniProtKB-KW"/>
</dbReference>
<dbReference type="SUPFAM" id="SSF52540">
    <property type="entry name" value="P-loop containing nucleoside triphosphate hydrolases"/>
    <property type="match status" value="1"/>
</dbReference>
<keyword evidence="1" id="KW-0805">Transcription regulation</keyword>
<dbReference type="SUPFAM" id="SSF46894">
    <property type="entry name" value="C-terminal effector domain of the bipartite response regulators"/>
    <property type="match status" value="1"/>
</dbReference>
<dbReference type="InterPro" id="IPR059106">
    <property type="entry name" value="WHD_MalT"/>
</dbReference>
<protein>
    <submittedName>
        <fullName evidence="5">LuxR C-terminal-related transcriptional regulator</fullName>
    </submittedName>
</protein>
<dbReference type="InterPro" id="IPR000792">
    <property type="entry name" value="Tscrpt_reg_LuxR_C"/>
</dbReference>
<evidence type="ECO:0000259" key="4">
    <source>
        <dbReference type="PROSITE" id="PS50043"/>
    </source>
</evidence>
<evidence type="ECO:0000256" key="3">
    <source>
        <dbReference type="ARBA" id="ARBA00023163"/>
    </source>
</evidence>
<dbReference type="InterPro" id="IPR027417">
    <property type="entry name" value="P-loop_NTPase"/>
</dbReference>
<evidence type="ECO:0000313" key="5">
    <source>
        <dbReference type="EMBL" id="UZW74830.1"/>
    </source>
</evidence>
<gene>
    <name evidence="5" type="ORF">NNL22_17690</name>
</gene>
<dbReference type="KEGG" id="asem:NNL22_17690"/>
<dbReference type="AlphaFoldDB" id="A0A9E8HI86"/>
<accession>A0A9E8HI86</accession>
<evidence type="ECO:0000313" key="6">
    <source>
        <dbReference type="Proteomes" id="UP001164472"/>
    </source>
</evidence>
<dbReference type="GO" id="GO:0006355">
    <property type="term" value="P:regulation of DNA-templated transcription"/>
    <property type="evidence" value="ECO:0007669"/>
    <property type="project" value="InterPro"/>
</dbReference>
<dbReference type="Pfam" id="PF00196">
    <property type="entry name" value="GerE"/>
    <property type="match status" value="1"/>
</dbReference>
<organism evidence="5 6">
    <name type="scientific">Alkalimarinus sediminis</name>
    <dbReference type="NCBI Taxonomy" id="1632866"/>
    <lineage>
        <taxon>Bacteria</taxon>
        <taxon>Pseudomonadati</taxon>
        <taxon>Pseudomonadota</taxon>
        <taxon>Gammaproteobacteria</taxon>
        <taxon>Alteromonadales</taxon>
        <taxon>Alteromonadaceae</taxon>
        <taxon>Alkalimarinus</taxon>
    </lineage>
</organism>
<dbReference type="PANTHER" id="PTHR44688:SF16">
    <property type="entry name" value="DNA-BINDING TRANSCRIPTIONAL ACTIVATOR DEVR_DOSR"/>
    <property type="match status" value="1"/>
</dbReference>
<evidence type="ECO:0000256" key="1">
    <source>
        <dbReference type="ARBA" id="ARBA00023015"/>
    </source>
</evidence>
<evidence type="ECO:0000256" key="2">
    <source>
        <dbReference type="ARBA" id="ARBA00023125"/>
    </source>
</evidence>
<dbReference type="Proteomes" id="UP001164472">
    <property type="component" value="Chromosome"/>
</dbReference>
<dbReference type="Gene3D" id="1.25.40.10">
    <property type="entry name" value="Tetratricopeptide repeat domain"/>
    <property type="match status" value="1"/>
</dbReference>